<evidence type="ECO:0000313" key="14">
    <source>
        <dbReference type="Proteomes" id="UP000799421"/>
    </source>
</evidence>
<dbReference type="GO" id="GO:0008270">
    <property type="term" value="F:zinc ion binding"/>
    <property type="evidence" value="ECO:0007669"/>
    <property type="project" value="UniProtKB-KW"/>
</dbReference>
<dbReference type="InterPro" id="IPR000679">
    <property type="entry name" value="Znf_GATA"/>
</dbReference>
<keyword evidence="5" id="KW-0862">Zinc</keyword>
<feature type="region of interest" description="Disordered" evidence="11">
    <location>
        <begin position="249"/>
        <end position="317"/>
    </location>
</feature>
<evidence type="ECO:0000256" key="5">
    <source>
        <dbReference type="ARBA" id="ARBA00022833"/>
    </source>
</evidence>
<accession>A0A6A7C3H0</accession>
<comment type="subcellular location">
    <subcellularLocation>
        <location evidence="1">Nucleus</location>
    </subcellularLocation>
</comment>
<dbReference type="AlphaFoldDB" id="A0A6A7C3H0"/>
<keyword evidence="9" id="KW-0539">Nucleus</keyword>
<dbReference type="GO" id="GO:0000981">
    <property type="term" value="F:DNA-binding transcription factor activity, RNA polymerase II-specific"/>
    <property type="evidence" value="ECO:0007669"/>
    <property type="project" value="TreeGrafter"/>
</dbReference>
<evidence type="ECO:0000256" key="7">
    <source>
        <dbReference type="ARBA" id="ARBA00023063"/>
    </source>
</evidence>
<protein>
    <submittedName>
        <fullName evidence="13">Glucocorticoid receptor-like (DNA-binding domain)</fullName>
    </submittedName>
</protein>
<proteinExistence type="predicted"/>
<dbReference type="PANTHER" id="PTHR10071">
    <property type="entry name" value="TRANSCRIPTION FACTOR GATA FAMILY MEMBER"/>
    <property type="match status" value="1"/>
</dbReference>
<keyword evidence="13" id="KW-0238">DNA-binding</keyword>
<evidence type="ECO:0000256" key="8">
    <source>
        <dbReference type="ARBA" id="ARBA00023163"/>
    </source>
</evidence>
<dbReference type="EMBL" id="MU005970">
    <property type="protein sequence ID" value="KAF2861802.1"/>
    <property type="molecule type" value="Genomic_DNA"/>
</dbReference>
<dbReference type="GO" id="GO:0000978">
    <property type="term" value="F:RNA polymerase II cis-regulatory region sequence-specific DNA binding"/>
    <property type="evidence" value="ECO:0007669"/>
    <property type="project" value="TreeGrafter"/>
</dbReference>
<evidence type="ECO:0000256" key="10">
    <source>
        <dbReference type="PROSITE-ProRule" id="PRU00094"/>
    </source>
</evidence>
<keyword evidence="14" id="KW-1185">Reference proteome</keyword>
<feature type="region of interest" description="Disordered" evidence="11">
    <location>
        <begin position="50"/>
        <end position="70"/>
    </location>
</feature>
<evidence type="ECO:0000256" key="6">
    <source>
        <dbReference type="ARBA" id="ARBA00023015"/>
    </source>
</evidence>
<keyword evidence="13" id="KW-0675">Receptor</keyword>
<dbReference type="PROSITE" id="PS00344">
    <property type="entry name" value="GATA_ZN_FINGER_1"/>
    <property type="match status" value="2"/>
</dbReference>
<dbReference type="GO" id="GO:0045944">
    <property type="term" value="P:positive regulation of transcription by RNA polymerase II"/>
    <property type="evidence" value="ECO:0007669"/>
    <property type="project" value="TreeGrafter"/>
</dbReference>
<dbReference type="FunFam" id="3.30.50.10:FF:000039">
    <property type="entry name" value="Siderophore transcription factor SreA"/>
    <property type="match status" value="1"/>
</dbReference>
<feature type="domain" description="GATA-type" evidence="12">
    <location>
        <begin position="194"/>
        <end position="241"/>
    </location>
</feature>
<evidence type="ECO:0000256" key="2">
    <source>
        <dbReference type="ARBA" id="ARBA00022723"/>
    </source>
</evidence>
<dbReference type="PRINTS" id="PR00619">
    <property type="entry name" value="GATAZNFINGER"/>
</dbReference>
<gene>
    <name evidence="13" type="ORF">K470DRAFT_256646</name>
</gene>
<feature type="region of interest" description="Disordered" evidence="11">
    <location>
        <begin position="1"/>
        <end position="36"/>
    </location>
</feature>
<keyword evidence="3" id="KW-0677">Repeat</keyword>
<evidence type="ECO:0000313" key="13">
    <source>
        <dbReference type="EMBL" id="KAF2861802.1"/>
    </source>
</evidence>
<dbReference type="Gene3D" id="3.30.50.10">
    <property type="entry name" value="Erythroid Transcription Factor GATA-1, subunit A"/>
    <property type="match status" value="2"/>
</dbReference>
<evidence type="ECO:0000256" key="9">
    <source>
        <dbReference type="ARBA" id="ARBA00023242"/>
    </source>
</evidence>
<keyword evidence="8" id="KW-0804">Transcription</keyword>
<reference evidence="13" key="1">
    <citation type="journal article" date="2020" name="Stud. Mycol.">
        <title>101 Dothideomycetes genomes: a test case for predicting lifestyles and emergence of pathogens.</title>
        <authorList>
            <person name="Haridas S."/>
            <person name="Albert R."/>
            <person name="Binder M."/>
            <person name="Bloem J."/>
            <person name="Labutti K."/>
            <person name="Salamov A."/>
            <person name="Andreopoulos B."/>
            <person name="Baker S."/>
            <person name="Barry K."/>
            <person name="Bills G."/>
            <person name="Bluhm B."/>
            <person name="Cannon C."/>
            <person name="Castanera R."/>
            <person name="Culley D."/>
            <person name="Daum C."/>
            <person name="Ezra D."/>
            <person name="Gonzalez J."/>
            <person name="Henrissat B."/>
            <person name="Kuo A."/>
            <person name="Liang C."/>
            <person name="Lipzen A."/>
            <person name="Lutzoni F."/>
            <person name="Magnuson J."/>
            <person name="Mondo S."/>
            <person name="Nolan M."/>
            <person name="Ohm R."/>
            <person name="Pangilinan J."/>
            <person name="Park H.-J."/>
            <person name="Ramirez L."/>
            <person name="Alfaro M."/>
            <person name="Sun H."/>
            <person name="Tritt A."/>
            <person name="Yoshinaga Y."/>
            <person name="Zwiers L.-H."/>
            <person name="Turgeon B."/>
            <person name="Goodwin S."/>
            <person name="Spatafora J."/>
            <person name="Crous P."/>
            <person name="Grigoriev I."/>
        </authorList>
    </citation>
    <scope>NUCLEOTIDE SEQUENCE</scope>
    <source>
        <strain evidence="13">CBS 480.64</strain>
    </source>
</reference>
<dbReference type="InterPro" id="IPR013088">
    <property type="entry name" value="Znf_NHR/GATA"/>
</dbReference>
<dbReference type="Proteomes" id="UP000799421">
    <property type="component" value="Unassembled WGS sequence"/>
</dbReference>
<keyword evidence="2" id="KW-0479">Metal-binding</keyword>
<sequence>MTSLEGQELPMPQEQNSQQLPYGASQPQQAGRNLSQQELEAAQHLIDHSLSNHSADTSQIAVTQRPEGGQRCTNCGTTKTPLWRRAPDGKTICNACGLYYKARNQMRPVDMRRGGPAPDRSSATPPTGLQGQVTFVAADPQQAGTCPGGGRCNGTGGNDSCNGCPAYNNRISKTATLRGNGAANAPGPEVVVACHNCRTTITPLWRRDKDGHPICNACGLYYKLHHNDRPVDMKKDDIQRRKRIMQIDQPAQAAPPVPSVPLAPQPSNGHAHPPHHNSTHPVAPIPIPVDFTDFTSSKRKRAADEGEDPAAKAAKKEQLRRELDHMMNLYIAKERELAALDEG</sequence>
<evidence type="ECO:0000256" key="3">
    <source>
        <dbReference type="ARBA" id="ARBA00022737"/>
    </source>
</evidence>
<evidence type="ECO:0000256" key="4">
    <source>
        <dbReference type="ARBA" id="ARBA00022771"/>
    </source>
</evidence>
<dbReference type="CDD" id="cd00202">
    <property type="entry name" value="ZnF_GATA"/>
    <property type="match status" value="2"/>
</dbReference>
<organism evidence="13 14">
    <name type="scientific">Piedraia hortae CBS 480.64</name>
    <dbReference type="NCBI Taxonomy" id="1314780"/>
    <lineage>
        <taxon>Eukaryota</taxon>
        <taxon>Fungi</taxon>
        <taxon>Dikarya</taxon>
        <taxon>Ascomycota</taxon>
        <taxon>Pezizomycotina</taxon>
        <taxon>Dothideomycetes</taxon>
        <taxon>Dothideomycetidae</taxon>
        <taxon>Capnodiales</taxon>
        <taxon>Piedraiaceae</taxon>
        <taxon>Piedraia</taxon>
    </lineage>
</organism>
<dbReference type="GO" id="GO:0000122">
    <property type="term" value="P:negative regulation of transcription by RNA polymerase II"/>
    <property type="evidence" value="ECO:0007669"/>
    <property type="project" value="TreeGrafter"/>
</dbReference>
<feature type="compositionally biased region" description="Polar residues" evidence="11">
    <location>
        <begin position="13"/>
        <end position="36"/>
    </location>
</feature>
<dbReference type="PANTHER" id="PTHR10071:SF281">
    <property type="entry name" value="BOX A-BINDING FACTOR-RELATED"/>
    <property type="match status" value="1"/>
</dbReference>
<dbReference type="OrthoDB" id="515401at2759"/>
<feature type="compositionally biased region" description="Polar residues" evidence="11">
    <location>
        <begin position="121"/>
        <end position="130"/>
    </location>
</feature>
<dbReference type="PROSITE" id="PS50114">
    <property type="entry name" value="GATA_ZN_FINGER_2"/>
    <property type="match status" value="2"/>
</dbReference>
<keyword evidence="7" id="KW-0534">Nitrate assimilation</keyword>
<evidence type="ECO:0000256" key="11">
    <source>
        <dbReference type="SAM" id="MobiDB-lite"/>
    </source>
</evidence>
<feature type="compositionally biased region" description="Pro residues" evidence="11">
    <location>
        <begin position="253"/>
        <end position="264"/>
    </location>
</feature>
<evidence type="ECO:0000259" key="12">
    <source>
        <dbReference type="PROSITE" id="PS50114"/>
    </source>
</evidence>
<dbReference type="SMART" id="SM00401">
    <property type="entry name" value="ZnF_GATA"/>
    <property type="match status" value="2"/>
</dbReference>
<dbReference type="GO" id="GO:0006879">
    <property type="term" value="P:intracellular iron ion homeostasis"/>
    <property type="evidence" value="ECO:0007669"/>
    <property type="project" value="UniProtKB-ARBA"/>
</dbReference>
<dbReference type="Pfam" id="PF00320">
    <property type="entry name" value="GATA"/>
    <property type="match status" value="2"/>
</dbReference>
<keyword evidence="4 10" id="KW-0863">Zinc-finger</keyword>
<dbReference type="GO" id="GO:0005634">
    <property type="term" value="C:nucleus"/>
    <property type="evidence" value="ECO:0007669"/>
    <property type="project" value="UniProtKB-SubCell"/>
</dbReference>
<dbReference type="GO" id="GO:0034757">
    <property type="term" value="P:negative regulation of iron ion transport"/>
    <property type="evidence" value="ECO:0007669"/>
    <property type="project" value="UniProtKB-ARBA"/>
</dbReference>
<name>A0A6A7C3H0_9PEZI</name>
<feature type="compositionally biased region" description="Polar residues" evidence="11">
    <location>
        <begin position="50"/>
        <end position="62"/>
    </location>
</feature>
<dbReference type="FunFam" id="3.30.50.10:FF:000007">
    <property type="entry name" value="Nitrogen regulatory AreA, N-terminal"/>
    <property type="match status" value="1"/>
</dbReference>
<dbReference type="SUPFAM" id="SSF57716">
    <property type="entry name" value="Glucocorticoid receptor-like (DNA-binding domain)"/>
    <property type="match status" value="2"/>
</dbReference>
<feature type="domain" description="GATA-type" evidence="12">
    <location>
        <begin position="66"/>
        <end position="120"/>
    </location>
</feature>
<feature type="region of interest" description="Disordered" evidence="11">
    <location>
        <begin position="107"/>
        <end position="130"/>
    </location>
</feature>
<evidence type="ECO:0000256" key="1">
    <source>
        <dbReference type="ARBA" id="ARBA00004123"/>
    </source>
</evidence>
<keyword evidence="6" id="KW-0805">Transcription regulation</keyword>
<dbReference type="InterPro" id="IPR039355">
    <property type="entry name" value="Transcription_factor_GATA"/>
</dbReference>